<dbReference type="InterPro" id="IPR040410">
    <property type="entry name" value="UPF0658_Golgi"/>
</dbReference>
<dbReference type="PANTHER" id="PTHR34391:SF1">
    <property type="entry name" value="UPF0658 GOLGI APPARATUS MEMBRANE PROTEIN C1952.10C-RELATED"/>
    <property type="match status" value="1"/>
</dbReference>
<feature type="transmembrane region" description="Helical" evidence="1">
    <location>
        <begin position="207"/>
        <end position="228"/>
    </location>
</feature>
<feature type="transmembrane region" description="Helical" evidence="1">
    <location>
        <begin position="12"/>
        <end position="30"/>
    </location>
</feature>
<proteinExistence type="predicted"/>
<reference evidence="2 3" key="1">
    <citation type="journal article" date="2019" name="New Phytol.">
        <title>Comparative genomics reveals unique wood-decay strategies and fruiting body development in the Schizophyllaceae.</title>
        <authorList>
            <person name="Almasi E."/>
            <person name="Sahu N."/>
            <person name="Krizsan K."/>
            <person name="Balint B."/>
            <person name="Kovacs G.M."/>
            <person name="Kiss B."/>
            <person name="Cseklye J."/>
            <person name="Drula E."/>
            <person name="Henrissat B."/>
            <person name="Nagy I."/>
            <person name="Chovatia M."/>
            <person name="Adam C."/>
            <person name="LaButti K."/>
            <person name="Lipzen A."/>
            <person name="Riley R."/>
            <person name="Grigoriev I.V."/>
            <person name="Nagy L.G."/>
        </authorList>
    </citation>
    <scope>NUCLEOTIDE SEQUENCE [LARGE SCALE GENOMIC DNA]</scope>
    <source>
        <strain evidence="2 3">NL-1724</strain>
    </source>
</reference>
<name>A0A550C1L4_9AGAR</name>
<evidence type="ECO:0000256" key="1">
    <source>
        <dbReference type="SAM" id="Phobius"/>
    </source>
</evidence>
<dbReference type="Proteomes" id="UP000320762">
    <property type="component" value="Unassembled WGS sequence"/>
</dbReference>
<feature type="transmembrane region" description="Helical" evidence="1">
    <location>
        <begin position="272"/>
        <end position="291"/>
    </location>
</feature>
<dbReference type="AlphaFoldDB" id="A0A550C1L4"/>
<accession>A0A550C1L4</accession>
<dbReference type="GO" id="GO:0005794">
    <property type="term" value="C:Golgi apparatus"/>
    <property type="evidence" value="ECO:0007669"/>
    <property type="project" value="TreeGrafter"/>
</dbReference>
<keyword evidence="1" id="KW-1133">Transmembrane helix</keyword>
<feature type="transmembrane region" description="Helical" evidence="1">
    <location>
        <begin position="70"/>
        <end position="90"/>
    </location>
</feature>
<dbReference type="EMBL" id="VDMD01000034">
    <property type="protein sequence ID" value="TRM58626.1"/>
    <property type="molecule type" value="Genomic_DNA"/>
</dbReference>
<feature type="transmembrane region" description="Helical" evidence="1">
    <location>
        <begin position="234"/>
        <end position="251"/>
    </location>
</feature>
<gene>
    <name evidence="2" type="ORF">BD626DRAFT_510860</name>
</gene>
<dbReference type="PANTHER" id="PTHR34391">
    <property type="entry name" value="UPF0658 GOLGI APPARATUS MEMBRANE PROTEIN C1952.10C-RELATED"/>
    <property type="match status" value="1"/>
</dbReference>
<feature type="transmembrane region" description="Helical" evidence="1">
    <location>
        <begin position="127"/>
        <end position="145"/>
    </location>
</feature>
<dbReference type="OrthoDB" id="2448307at2759"/>
<evidence type="ECO:0000313" key="3">
    <source>
        <dbReference type="Proteomes" id="UP000320762"/>
    </source>
</evidence>
<feature type="transmembrane region" description="Helical" evidence="1">
    <location>
        <begin position="42"/>
        <end position="64"/>
    </location>
</feature>
<organism evidence="2 3">
    <name type="scientific">Schizophyllum amplum</name>
    <dbReference type="NCBI Taxonomy" id="97359"/>
    <lineage>
        <taxon>Eukaryota</taxon>
        <taxon>Fungi</taxon>
        <taxon>Dikarya</taxon>
        <taxon>Basidiomycota</taxon>
        <taxon>Agaricomycotina</taxon>
        <taxon>Agaricomycetes</taxon>
        <taxon>Agaricomycetidae</taxon>
        <taxon>Agaricales</taxon>
        <taxon>Schizophyllaceae</taxon>
        <taxon>Schizophyllum</taxon>
    </lineage>
</organism>
<evidence type="ECO:0000313" key="2">
    <source>
        <dbReference type="EMBL" id="TRM58626.1"/>
    </source>
</evidence>
<keyword evidence="3" id="KW-1185">Reference proteome</keyword>
<keyword evidence="1" id="KW-0472">Membrane</keyword>
<sequence length="356" mass="39477">MAVEPLLATRAQRGFFITVAEAIAVLVMVDEEVSFTSGYKTLSCYLALFALAELFELFMCYDALRLRNIIQLVGILLFHLALMVMAALQVEQTKTALVTRSEDDCATNFSEVNCTGPGTLWNRVEPYLIVAPCLIAASLLLMIFWTKQLYAEFGWAVFHIVGANPKMKAMYRWYQIMICLLKFDFFFFIGVTMQLLIVVLNTSSAEFGITIAAIPVVLVLLVFCGYAVQREIKWIMAISQVLMLAAMSYFYKLVRFYQPGSKAEYATTRATLTTFTIVAFLILFATFAVGLRCFSDFDRGLQPSKVNGGSSYTPVATKLDYFGGGGGGYFGSSGNMSQRQSSYMGGAPVGQRISIE</sequence>
<comment type="caution">
    <text evidence="2">The sequence shown here is derived from an EMBL/GenBank/DDBJ whole genome shotgun (WGS) entry which is preliminary data.</text>
</comment>
<protein>
    <submittedName>
        <fullName evidence="2">Uncharacterized protein</fullName>
    </submittedName>
</protein>
<keyword evidence="1" id="KW-0812">Transmembrane</keyword>
<feature type="transmembrane region" description="Helical" evidence="1">
    <location>
        <begin position="173"/>
        <end position="200"/>
    </location>
</feature>